<keyword evidence="2" id="KW-0229">DNA integration</keyword>
<dbReference type="InterPro" id="IPR013762">
    <property type="entry name" value="Integrase-like_cat_sf"/>
</dbReference>
<comment type="similarity">
    <text evidence="1">Belongs to the 'phage' integrase family.</text>
</comment>
<dbReference type="InterPro" id="IPR011010">
    <property type="entry name" value="DNA_brk_join_enz"/>
</dbReference>
<feature type="domain" description="Tyr recombinase" evidence="6">
    <location>
        <begin position="206"/>
        <end position="429"/>
    </location>
</feature>
<evidence type="ECO:0000256" key="4">
    <source>
        <dbReference type="ARBA" id="ARBA00023172"/>
    </source>
</evidence>
<evidence type="ECO:0000256" key="3">
    <source>
        <dbReference type="ARBA" id="ARBA00023125"/>
    </source>
</evidence>
<proteinExistence type="inferred from homology"/>
<dbReference type="InterPro" id="IPR044068">
    <property type="entry name" value="CB"/>
</dbReference>
<evidence type="ECO:0000313" key="8">
    <source>
        <dbReference type="EMBL" id="AFM35248.1"/>
    </source>
</evidence>
<dbReference type="SUPFAM" id="SSF56349">
    <property type="entry name" value="DNA breaking-rejoining enzymes"/>
    <property type="match status" value="1"/>
</dbReference>
<evidence type="ECO:0000256" key="1">
    <source>
        <dbReference type="ARBA" id="ARBA00008857"/>
    </source>
</evidence>
<keyword evidence="4" id="KW-0233">DNA recombination</keyword>
<dbReference type="PATRIC" id="fig|1196835.3.peg.4058"/>
<dbReference type="KEGG" id="psc:A458_20165"/>
<dbReference type="PANTHER" id="PTHR30629">
    <property type="entry name" value="PROPHAGE INTEGRASE"/>
    <property type="match status" value="1"/>
</dbReference>
<dbReference type="EMBL" id="CP003677">
    <property type="protein sequence ID" value="AFM35248.1"/>
    <property type="molecule type" value="Genomic_DNA"/>
</dbReference>
<dbReference type="HOGENOM" id="CLU_027562_17_7_6"/>
<dbReference type="InterPro" id="IPR010998">
    <property type="entry name" value="Integrase_recombinase_N"/>
</dbReference>
<dbReference type="RefSeq" id="WP_014822000.1">
    <property type="nucleotide sequence ID" value="NC_018028.1"/>
</dbReference>
<dbReference type="Gene3D" id="3.30.160.390">
    <property type="entry name" value="Integrase, DNA-binding domain"/>
    <property type="match status" value="1"/>
</dbReference>
<evidence type="ECO:0000259" key="7">
    <source>
        <dbReference type="PROSITE" id="PS51900"/>
    </source>
</evidence>
<dbReference type="AlphaFoldDB" id="I4CYU1"/>
<sequence length="458" mass="50166">MSNETHISFSKERLAALPTPEAGKRATYHDTKIQGLQLRVSATGIKTFSVYRRMKGGQPERVTLGRFPAMTVEQARKQATAINAEIEAGSNPAAVRRSIREEPTFSKMLVEMLEKKKKRDGSPITERTKKDYLDTARLHMVAIGSSKLSHITRSEVKAIHSKVSKKSARQADKAVAIVSSVFNYAADHEYFSGTNPASRIQKNAVVSRDRFAQASELPHLFAAIAESSLSDFFLLSLLTGARRSNVQAMAWRDLDLDARVWRIGMTKNGTPQNVTLSPEAVAALKARKRTNGASPFVFPGEGKTGHLVEPKKAWAAILLRASLRRLLDQLEGLGKLTAEERQQAEQQVAAAPAAAAKRYRALADSLGIDPALYDMTDLRIHDLRRTLGSWQAKTGASLAIIGKSLNHKTHQATAIYARLDLDPVRQSVNTATQAMLEAAGVKQPAEVVKLATKLSSEE</sequence>
<dbReference type="InterPro" id="IPR038488">
    <property type="entry name" value="Integrase_DNA-bd_sf"/>
</dbReference>
<dbReference type="Gene3D" id="1.10.150.130">
    <property type="match status" value="1"/>
</dbReference>
<evidence type="ECO:0000256" key="2">
    <source>
        <dbReference type="ARBA" id="ARBA00022908"/>
    </source>
</evidence>
<dbReference type="PANTHER" id="PTHR30629:SF2">
    <property type="entry name" value="PROPHAGE INTEGRASE INTS-RELATED"/>
    <property type="match status" value="1"/>
</dbReference>
<dbReference type="Proteomes" id="UP000006063">
    <property type="component" value="Chromosome"/>
</dbReference>
<keyword evidence="3 5" id="KW-0238">DNA-binding</keyword>
<dbReference type="GO" id="GO:0003677">
    <property type="term" value="F:DNA binding"/>
    <property type="evidence" value="ECO:0007669"/>
    <property type="project" value="UniProtKB-UniRule"/>
</dbReference>
<dbReference type="Gene3D" id="1.10.443.10">
    <property type="entry name" value="Intergrase catalytic core"/>
    <property type="match status" value="1"/>
</dbReference>
<dbReference type="GO" id="GO:0015074">
    <property type="term" value="P:DNA integration"/>
    <property type="evidence" value="ECO:0007669"/>
    <property type="project" value="UniProtKB-KW"/>
</dbReference>
<dbReference type="Pfam" id="PF00589">
    <property type="entry name" value="Phage_integrase"/>
    <property type="match status" value="1"/>
</dbReference>
<dbReference type="InterPro" id="IPR002104">
    <property type="entry name" value="Integrase_catalytic"/>
</dbReference>
<dbReference type="InterPro" id="IPR025166">
    <property type="entry name" value="Integrase_DNA_bind_dom"/>
</dbReference>
<dbReference type="PROSITE" id="PS51900">
    <property type="entry name" value="CB"/>
    <property type="match status" value="1"/>
</dbReference>
<accession>I4CYU1</accession>
<dbReference type="GO" id="GO:0006310">
    <property type="term" value="P:DNA recombination"/>
    <property type="evidence" value="ECO:0007669"/>
    <property type="project" value="UniProtKB-KW"/>
</dbReference>
<reference evidence="8 9" key="1">
    <citation type="journal article" date="2012" name="J. Bacteriol.">
        <title>Complete Genome Sequence of the Naphthalene-Degrading Bacterium Pseudomonas stutzeri AN10 (CCUG 29243).</title>
        <authorList>
            <person name="Brunet-Galmes I."/>
            <person name="Busquets A."/>
            <person name="Pena A."/>
            <person name="Gomila M."/>
            <person name="Nogales B."/>
            <person name="Garcia-Valdes E."/>
            <person name="Lalucat J."/>
            <person name="Bennasar A."/>
            <person name="Bosch R."/>
        </authorList>
    </citation>
    <scope>NUCLEOTIDE SEQUENCE [LARGE SCALE GENOMIC DNA]</scope>
    <source>
        <strain evidence="8 9">CCUG 29243</strain>
    </source>
</reference>
<gene>
    <name evidence="8" type="ORF">A458_20165</name>
</gene>
<dbReference type="InterPro" id="IPR050808">
    <property type="entry name" value="Phage_Integrase"/>
</dbReference>
<dbReference type="Pfam" id="PF13356">
    <property type="entry name" value="Arm-DNA-bind_3"/>
    <property type="match status" value="1"/>
</dbReference>
<feature type="domain" description="Core-binding (CB)" evidence="7">
    <location>
        <begin position="103"/>
        <end position="186"/>
    </location>
</feature>
<evidence type="ECO:0000259" key="6">
    <source>
        <dbReference type="PROSITE" id="PS51898"/>
    </source>
</evidence>
<evidence type="ECO:0000313" key="9">
    <source>
        <dbReference type="Proteomes" id="UP000006063"/>
    </source>
</evidence>
<dbReference type="PROSITE" id="PS51898">
    <property type="entry name" value="TYR_RECOMBINASE"/>
    <property type="match status" value="1"/>
</dbReference>
<protein>
    <submittedName>
        <fullName evidence="8">Integrase</fullName>
    </submittedName>
</protein>
<organism evidence="8 9">
    <name type="scientific">Stutzerimonas stutzeri CCUG 29243</name>
    <dbReference type="NCBI Taxonomy" id="1196835"/>
    <lineage>
        <taxon>Bacteria</taxon>
        <taxon>Pseudomonadati</taxon>
        <taxon>Pseudomonadota</taxon>
        <taxon>Gammaproteobacteria</taxon>
        <taxon>Pseudomonadales</taxon>
        <taxon>Pseudomonadaceae</taxon>
        <taxon>Stutzerimonas</taxon>
    </lineage>
</organism>
<dbReference type="eggNOG" id="COG0582">
    <property type="taxonomic scope" value="Bacteria"/>
</dbReference>
<name>I4CYU1_STUST</name>
<evidence type="ECO:0000256" key="5">
    <source>
        <dbReference type="PROSITE-ProRule" id="PRU01248"/>
    </source>
</evidence>